<evidence type="ECO:0000256" key="2">
    <source>
        <dbReference type="ARBA" id="ARBA00023445"/>
    </source>
</evidence>
<gene>
    <name evidence="4" type="ORF">CDD80_1471</name>
</gene>
<dbReference type="EMBL" id="NJES01000016">
    <property type="protein sequence ID" value="PHH80461.1"/>
    <property type="molecule type" value="Genomic_DNA"/>
</dbReference>
<proteinExistence type="inferred from homology"/>
<keyword evidence="1" id="KW-0560">Oxidoreductase</keyword>
<dbReference type="PANTHER" id="PTHR10366:SF579">
    <property type="entry name" value="3-BETA HYDROXYSTEROID DEHYDROGENASE_ISOMERASE FAMILY PROTEIN (AFU_ORTHOLOGUE AFUA_3G02250)"/>
    <property type="match status" value="1"/>
</dbReference>
<dbReference type="OrthoDB" id="2735536at2759"/>
<dbReference type="InterPro" id="IPR050425">
    <property type="entry name" value="NAD(P)_dehydrat-like"/>
</dbReference>
<evidence type="ECO:0000313" key="4">
    <source>
        <dbReference type="EMBL" id="PHH80461.1"/>
    </source>
</evidence>
<sequence>MPSKVATPVTPPARVAVTGANGFIGQHCVAALLADGYRVVGTVRTEAKAATVRHLHGTTELAVVVVPDITDAEALISALSPWEPVAILHLAGPFHYRAADFERDLMRPAVGGAVAVLQAADRLSTVRRVVHTGSFAAIYDADAGPRPGKTYSARDWSPLTYGDGARAGDVNTAYRASKTAAERAAWAYMRDRRPAFDLVSLCPAMVFGPVLDRPTSPAELNTSNGLVWAALSAGRSGPVPPTRGPVWVDVRDVARAHVGALEVAEAGGRRFLLAAGVYCNQELVDLGRKLCGRSKNGERIPVGRPGLRESGGHFGVDASDAERVLGLRFRSLESCLADLVPQLFEIEGGG</sequence>
<dbReference type="InterPro" id="IPR036291">
    <property type="entry name" value="NAD(P)-bd_dom_sf"/>
</dbReference>
<evidence type="ECO:0000313" key="5">
    <source>
        <dbReference type="Proteomes" id="UP000226431"/>
    </source>
</evidence>
<dbReference type="Gene3D" id="3.40.50.720">
    <property type="entry name" value="NAD(P)-binding Rossmann-like Domain"/>
    <property type="match status" value="1"/>
</dbReference>
<dbReference type="AlphaFoldDB" id="A0A2C5ZMD2"/>
<dbReference type="Proteomes" id="UP000226431">
    <property type="component" value="Unassembled WGS sequence"/>
</dbReference>
<dbReference type="PANTHER" id="PTHR10366">
    <property type="entry name" value="NAD DEPENDENT EPIMERASE/DEHYDRATASE"/>
    <property type="match status" value="1"/>
</dbReference>
<dbReference type="GO" id="GO:0016616">
    <property type="term" value="F:oxidoreductase activity, acting on the CH-OH group of donors, NAD or NADP as acceptor"/>
    <property type="evidence" value="ECO:0007669"/>
    <property type="project" value="TreeGrafter"/>
</dbReference>
<feature type="domain" description="NAD-dependent epimerase/dehydratase" evidence="3">
    <location>
        <begin position="15"/>
        <end position="268"/>
    </location>
</feature>
<comment type="caution">
    <text evidence="4">The sequence shown here is derived from an EMBL/GenBank/DDBJ whole genome shotgun (WGS) entry which is preliminary data.</text>
</comment>
<dbReference type="InterPro" id="IPR001509">
    <property type="entry name" value="Epimerase_deHydtase"/>
</dbReference>
<protein>
    <recommendedName>
        <fullName evidence="3">NAD-dependent epimerase/dehydratase domain-containing protein</fullName>
    </recommendedName>
</protein>
<organism evidence="4 5">
    <name type="scientific">Ophiocordyceps camponoti-rufipedis</name>
    <dbReference type="NCBI Taxonomy" id="2004952"/>
    <lineage>
        <taxon>Eukaryota</taxon>
        <taxon>Fungi</taxon>
        <taxon>Dikarya</taxon>
        <taxon>Ascomycota</taxon>
        <taxon>Pezizomycotina</taxon>
        <taxon>Sordariomycetes</taxon>
        <taxon>Hypocreomycetidae</taxon>
        <taxon>Hypocreales</taxon>
        <taxon>Ophiocordycipitaceae</taxon>
        <taxon>Ophiocordyceps</taxon>
    </lineage>
</organism>
<name>A0A2C5ZMD2_9HYPO</name>
<dbReference type="Pfam" id="PF01370">
    <property type="entry name" value="Epimerase"/>
    <property type="match status" value="1"/>
</dbReference>
<keyword evidence="5" id="KW-1185">Reference proteome</keyword>
<dbReference type="SUPFAM" id="SSF51735">
    <property type="entry name" value="NAD(P)-binding Rossmann-fold domains"/>
    <property type="match status" value="1"/>
</dbReference>
<dbReference type="STRING" id="2004952.A0A2C5ZMD2"/>
<reference evidence="4 5" key="1">
    <citation type="submission" date="2017-06" db="EMBL/GenBank/DDBJ databases">
        <title>Ant-infecting Ophiocordyceps genomes reveal a high diversity of potential behavioral manipulation genes and a possible major role for enterotoxins.</title>
        <authorList>
            <person name="De Bekker C."/>
            <person name="Evans H.C."/>
            <person name="Brachmann A."/>
            <person name="Hughes D.P."/>
        </authorList>
    </citation>
    <scope>NUCLEOTIDE SEQUENCE [LARGE SCALE GENOMIC DNA]</scope>
    <source>
        <strain evidence="4 5">Map16</strain>
    </source>
</reference>
<evidence type="ECO:0000259" key="3">
    <source>
        <dbReference type="Pfam" id="PF01370"/>
    </source>
</evidence>
<comment type="similarity">
    <text evidence="2">Belongs to the NAD(P)-dependent epimerase/dehydratase family. Dihydroflavonol-4-reductase subfamily.</text>
</comment>
<evidence type="ECO:0000256" key="1">
    <source>
        <dbReference type="ARBA" id="ARBA00023002"/>
    </source>
</evidence>
<accession>A0A2C5ZMD2</accession>